<evidence type="ECO:0000313" key="2">
    <source>
        <dbReference type="EMBL" id="VDN44240.1"/>
    </source>
</evidence>
<organism evidence="4">
    <name type="scientific">Gongylonema pulchrum</name>
    <dbReference type="NCBI Taxonomy" id="637853"/>
    <lineage>
        <taxon>Eukaryota</taxon>
        <taxon>Metazoa</taxon>
        <taxon>Ecdysozoa</taxon>
        <taxon>Nematoda</taxon>
        <taxon>Chromadorea</taxon>
        <taxon>Rhabditida</taxon>
        <taxon>Spirurina</taxon>
        <taxon>Spiruromorpha</taxon>
        <taxon>Spiruroidea</taxon>
        <taxon>Gongylonematidae</taxon>
        <taxon>Gongylonema</taxon>
    </lineage>
</organism>
<dbReference type="WBParaSite" id="GPUH_0002549501-mRNA-1">
    <property type="protein sequence ID" value="GPUH_0002549501-mRNA-1"/>
    <property type="gene ID" value="GPUH_0002549501"/>
</dbReference>
<keyword evidence="3" id="KW-1185">Reference proteome</keyword>
<sequence>MSSDSISASKNSPFLSLFSRKKRINNMKAPDEIKGSPTALPVHSGNGQVSTNVTTSGGYIDSENS</sequence>
<evidence type="ECO:0000256" key="1">
    <source>
        <dbReference type="SAM" id="MobiDB-lite"/>
    </source>
</evidence>
<reference evidence="2 3" key="2">
    <citation type="submission" date="2018-11" db="EMBL/GenBank/DDBJ databases">
        <authorList>
            <consortium name="Pathogen Informatics"/>
        </authorList>
    </citation>
    <scope>NUCLEOTIDE SEQUENCE [LARGE SCALE GENOMIC DNA]</scope>
</reference>
<dbReference type="AlphaFoldDB" id="A0A183EWX4"/>
<feature type="region of interest" description="Disordered" evidence="1">
    <location>
        <begin position="29"/>
        <end position="65"/>
    </location>
</feature>
<name>A0A183EWX4_9BILA</name>
<protein>
    <submittedName>
        <fullName evidence="2 4">Uncharacterized protein</fullName>
    </submittedName>
</protein>
<gene>
    <name evidence="2" type="ORF">GPUH_LOCUS25464</name>
</gene>
<dbReference type="EMBL" id="UYRT01105335">
    <property type="protein sequence ID" value="VDN44240.1"/>
    <property type="molecule type" value="Genomic_DNA"/>
</dbReference>
<feature type="compositionally biased region" description="Polar residues" evidence="1">
    <location>
        <begin position="45"/>
        <end position="65"/>
    </location>
</feature>
<evidence type="ECO:0000313" key="4">
    <source>
        <dbReference type="WBParaSite" id="GPUH_0002549501-mRNA-1"/>
    </source>
</evidence>
<evidence type="ECO:0000313" key="3">
    <source>
        <dbReference type="Proteomes" id="UP000271098"/>
    </source>
</evidence>
<proteinExistence type="predicted"/>
<accession>A0A183EWX4</accession>
<reference evidence="4" key="1">
    <citation type="submission" date="2016-06" db="UniProtKB">
        <authorList>
            <consortium name="WormBaseParasite"/>
        </authorList>
    </citation>
    <scope>IDENTIFICATION</scope>
</reference>
<dbReference type="Proteomes" id="UP000271098">
    <property type="component" value="Unassembled WGS sequence"/>
</dbReference>